<organism evidence="1 2">
    <name type="scientific">Arthrobacter nitrophenolicus</name>
    <dbReference type="NCBI Taxonomy" id="683150"/>
    <lineage>
        <taxon>Bacteria</taxon>
        <taxon>Bacillati</taxon>
        <taxon>Actinomycetota</taxon>
        <taxon>Actinomycetes</taxon>
        <taxon>Micrococcales</taxon>
        <taxon>Micrococcaceae</taxon>
        <taxon>Arthrobacter</taxon>
    </lineage>
</organism>
<accession>A0ACC6TH46</accession>
<name>A0ACC6TH46_9MICC</name>
<evidence type="ECO:0000313" key="1">
    <source>
        <dbReference type="EMBL" id="MET3773005.1"/>
    </source>
</evidence>
<sequence length="470" mass="50381">MEPQVLTVGDLVTAQSLGTKVLAGAAGLDRQVLWAHSCELSDPDRWLGPHELLMTVGLCVPHSAAEQRTFIVKLDEAGLAGVALGDHPSLPPLTPELYEEADKRSFPVLLTNHATPFAAIGRTVAAATATTQTMQVLKLSKLYQLSAYARTDPVRMLNDLQALLRAGLSVFDVKTGLAIVEGAPLESMPTSARERTYALPGDSDARLMISEFPGEEVSSFLLIHVLQVIDVALSQLLRSLRRRSERSAHMLASILEGRSPDGIENLLGTGGTSSGYQVVAVALGEGEKVARAASIKSLAVLAGSGGSSFFILMPEQSRNDVRQLLSRLDVRAGASSTYLDLRDAKAAAEEAVKVFSSGGMNDQWIDFAGVPVSLLTRSRKEASAVVQQVLGGLAGTDPKSTALRETLFAFLANDRRWNETAAALGIHRQTLSYRLTRIKEITGRDVASSADLSAFWLAFQAWPSYSTISD</sequence>
<protein>
    <submittedName>
        <fullName evidence="1">Purine catabolism regulator</fullName>
    </submittedName>
</protein>
<proteinExistence type="predicted"/>
<gene>
    <name evidence="1" type="ORF">ABIC98_002665</name>
</gene>
<dbReference type="EMBL" id="JBEPNJ010000010">
    <property type="protein sequence ID" value="MET3773005.1"/>
    <property type="molecule type" value="Genomic_DNA"/>
</dbReference>
<dbReference type="Proteomes" id="UP001549207">
    <property type="component" value="Unassembled WGS sequence"/>
</dbReference>
<reference evidence="1" key="1">
    <citation type="submission" date="2024-06" db="EMBL/GenBank/DDBJ databases">
        <title>Genomic Encyclopedia of Type Strains, Phase IV (KMG-IV): sequencing the most valuable type-strain genomes for metagenomic binning, comparative biology and taxonomic classification.</title>
        <authorList>
            <person name="Goeker M."/>
        </authorList>
    </citation>
    <scope>NUCLEOTIDE SEQUENCE</scope>
    <source>
        <strain evidence="1">SJCon</strain>
    </source>
</reference>
<keyword evidence="2" id="KW-1185">Reference proteome</keyword>
<comment type="caution">
    <text evidence="1">The sequence shown here is derived from an EMBL/GenBank/DDBJ whole genome shotgun (WGS) entry which is preliminary data.</text>
</comment>
<evidence type="ECO:0000313" key="2">
    <source>
        <dbReference type="Proteomes" id="UP001549207"/>
    </source>
</evidence>